<dbReference type="InterPro" id="IPR018062">
    <property type="entry name" value="HTH_AraC-typ_CS"/>
</dbReference>
<reference evidence="5 6" key="1">
    <citation type="submission" date="2019-08" db="EMBL/GenBank/DDBJ databases">
        <authorList>
            <person name="Peeters C."/>
        </authorList>
    </citation>
    <scope>NUCLEOTIDE SEQUENCE [LARGE SCALE GENOMIC DNA]</scope>
    <source>
        <strain evidence="5 6">LMG 31106</strain>
    </source>
</reference>
<dbReference type="InterPro" id="IPR029062">
    <property type="entry name" value="Class_I_gatase-like"/>
</dbReference>
<dbReference type="SUPFAM" id="SSF46689">
    <property type="entry name" value="Homeodomain-like"/>
    <property type="match status" value="2"/>
</dbReference>
<dbReference type="PROSITE" id="PS00041">
    <property type="entry name" value="HTH_ARAC_FAMILY_1"/>
    <property type="match status" value="1"/>
</dbReference>
<feature type="domain" description="HTH araC/xylS-type" evidence="4">
    <location>
        <begin position="216"/>
        <end position="314"/>
    </location>
</feature>
<dbReference type="InterPro" id="IPR052158">
    <property type="entry name" value="INH-QAR"/>
</dbReference>
<evidence type="ECO:0000259" key="4">
    <source>
        <dbReference type="PROSITE" id="PS01124"/>
    </source>
</evidence>
<dbReference type="AlphaFoldDB" id="A0A5E4RPM8"/>
<evidence type="ECO:0000313" key="6">
    <source>
        <dbReference type="Proteomes" id="UP000384354"/>
    </source>
</evidence>
<name>A0A5E4RPM8_9BURK</name>
<dbReference type="PANTHER" id="PTHR43130">
    <property type="entry name" value="ARAC-FAMILY TRANSCRIPTIONAL REGULATOR"/>
    <property type="match status" value="1"/>
</dbReference>
<dbReference type="PROSITE" id="PS01124">
    <property type="entry name" value="HTH_ARAC_FAMILY_2"/>
    <property type="match status" value="1"/>
</dbReference>
<dbReference type="Proteomes" id="UP000384354">
    <property type="component" value="Unassembled WGS sequence"/>
</dbReference>
<evidence type="ECO:0000256" key="2">
    <source>
        <dbReference type="ARBA" id="ARBA00023125"/>
    </source>
</evidence>
<keyword evidence="3" id="KW-0804">Transcription</keyword>
<dbReference type="InterPro" id="IPR009057">
    <property type="entry name" value="Homeodomain-like_sf"/>
</dbReference>
<dbReference type="InterPro" id="IPR018060">
    <property type="entry name" value="HTH_AraC"/>
</dbReference>
<dbReference type="SMART" id="SM00342">
    <property type="entry name" value="HTH_ARAC"/>
    <property type="match status" value="1"/>
</dbReference>
<dbReference type="SUPFAM" id="SSF52317">
    <property type="entry name" value="Class I glutamine amidotransferase-like"/>
    <property type="match status" value="1"/>
</dbReference>
<dbReference type="Pfam" id="PF12833">
    <property type="entry name" value="HTH_18"/>
    <property type="match status" value="1"/>
</dbReference>
<sequence>MKVAVLTFPNVQMLDLVGPVEVFHEAARQAGAPSTYQFEIVSTTSGVLLASNGMTITPDTTLDTSSADIDTLLIAGSPSMQLLEDDAAIRQWILRYAKTARRIGSVCSGALLLARAGLLDGRKATTHWNYTARLSRLYPKVDVQPDQIFVRDNGIYTSAGVTAGLDLALALVEEDLGRAVAMKVARQFVMFLKRPGGQSQFSAYLTAQASEKSTIRDVQEWVLQNLSQSLSVEALAERAGMSARNFARIFKQECGTTPASFVEDARIDAARRLLEETQHPLKKVASLTGFADPNGLRRAFLRKLSVSPVDYRRRFRMAA</sequence>
<accession>A0A5E4RPM8</accession>
<protein>
    <submittedName>
        <fullName evidence="5">HTH-type transcriptional regulator CdhR</fullName>
    </submittedName>
</protein>
<gene>
    <name evidence="5" type="primary">cdhR_2</name>
    <name evidence="5" type="ORF">PCE31106_00293</name>
</gene>
<proteinExistence type="predicted"/>
<dbReference type="Gene3D" id="3.40.50.880">
    <property type="match status" value="1"/>
</dbReference>
<evidence type="ECO:0000256" key="3">
    <source>
        <dbReference type="ARBA" id="ARBA00023163"/>
    </source>
</evidence>
<dbReference type="Gene3D" id="1.10.10.60">
    <property type="entry name" value="Homeodomain-like"/>
    <property type="match status" value="1"/>
</dbReference>
<dbReference type="OrthoDB" id="9177852at2"/>
<evidence type="ECO:0000313" key="5">
    <source>
        <dbReference type="EMBL" id="VVD64953.1"/>
    </source>
</evidence>
<dbReference type="RefSeq" id="WP_150562140.1">
    <property type="nucleotide sequence ID" value="NZ_CABPSL010000001.1"/>
</dbReference>
<organism evidence="5 6">
    <name type="scientific">Pandoraea cepalis</name>
    <dbReference type="NCBI Taxonomy" id="2508294"/>
    <lineage>
        <taxon>Bacteria</taxon>
        <taxon>Pseudomonadati</taxon>
        <taxon>Pseudomonadota</taxon>
        <taxon>Betaproteobacteria</taxon>
        <taxon>Burkholderiales</taxon>
        <taxon>Burkholderiaceae</taxon>
        <taxon>Pandoraea</taxon>
    </lineage>
</organism>
<dbReference type="InterPro" id="IPR002818">
    <property type="entry name" value="DJ-1/PfpI"/>
</dbReference>
<dbReference type="GO" id="GO:0043565">
    <property type="term" value="F:sequence-specific DNA binding"/>
    <property type="evidence" value="ECO:0007669"/>
    <property type="project" value="InterPro"/>
</dbReference>
<dbReference type="CDD" id="cd03137">
    <property type="entry name" value="GATase1_AraC_1"/>
    <property type="match status" value="1"/>
</dbReference>
<keyword evidence="1" id="KW-0805">Transcription regulation</keyword>
<dbReference type="EMBL" id="CABPSL010000001">
    <property type="protein sequence ID" value="VVD64953.1"/>
    <property type="molecule type" value="Genomic_DNA"/>
</dbReference>
<dbReference type="GO" id="GO:0003700">
    <property type="term" value="F:DNA-binding transcription factor activity"/>
    <property type="evidence" value="ECO:0007669"/>
    <property type="project" value="InterPro"/>
</dbReference>
<dbReference type="Pfam" id="PF01965">
    <property type="entry name" value="DJ-1_PfpI"/>
    <property type="match status" value="1"/>
</dbReference>
<keyword evidence="2" id="KW-0238">DNA-binding</keyword>
<dbReference type="PANTHER" id="PTHR43130:SF3">
    <property type="entry name" value="HTH-TYPE TRANSCRIPTIONAL REGULATOR RV1931C"/>
    <property type="match status" value="1"/>
</dbReference>
<evidence type="ECO:0000256" key="1">
    <source>
        <dbReference type="ARBA" id="ARBA00023015"/>
    </source>
</evidence>